<name>A0A0W8F5L4_9ZZZZ</name>
<sequence length="43" mass="4717">MASDSLFPGLRLKEKISGNLSKKNTRKEAKKDIFRILSGPPSG</sequence>
<evidence type="ECO:0000256" key="1">
    <source>
        <dbReference type="SAM" id="MobiDB-lite"/>
    </source>
</evidence>
<dbReference type="AlphaFoldDB" id="A0A0W8F5L4"/>
<evidence type="ECO:0000313" key="2">
    <source>
        <dbReference type="EMBL" id="KUG16113.1"/>
    </source>
</evidence>
<reference evidence="2" key="1">
    <citation type="journal article" date="2015" name="Proc. Natl. Acad. Sci. U.S.A.">
        <title>Networks of energetic and metabolic interactions define dynamics in microbial communities.</title>
        <authorList>
            <person name="Embree M."/>
            <person name="Liu J.K."/>
            <person name="Al-Bassam M.M."/>
            <person name="Zengler K."/>
        </authorList>
    </citation>
    <scope>NUCLEOTIDE SEQUENCE</scope>
</reference>
<proteinExistence type="predicted"/>
<organism evidence="2">
    <name type="scientific">hydrocarbon metagenome</name>
    <dbReference type="NCBI Taxonomy" id="938273"/>
    <lineage>
        <taxon>unclassified sequences</taxon>
        <taxon>metagenomes</taxon>
        <taxon>ecological metagenomes</taxon>
    </lineage>
</organism>
<accession>A0A0W8F5L4</accession>
<comment type="caution">
    <text evidence="2">The sequence shown here is derived from an EMBL/GenBank/DDBJ whole genome shotgun (WGS) entry which is preliminary data.</text>
</comment>
<dbReference type="EMBL" id="LNQE01001514">
    <property type="protein sequence ID" value="KUG16113.1"/>
    <property type="molecule type" value="Genomic_DNA"/>
</dbReference>
<feature type="region of interest" description="Disordered" evidence="1">
    <location>
        <begin position="17"/>
        <end position="43"/>
    </location>
</feature>
<protein>
    <submittedName>
        <fullName evidence="2">Uncharacterized protein</fullName>
    </submittedName>
</protein>
<gene>
    <name evidence="2" type="ORF">ASZ90_014222</name>
</gene>